<dbReference type="EMBL" id="CP159279">
    <property type="protein sequence ID" value="XCH11026.1"/>
    <property type="molecule type" value="Genomic_DNA"/>
</dbReference>
<proteinExistence type="predicted"/>
<organism evidence="2">
    <name type="scientific">Arthrobacter sp. K5</name>
    <dbReference type="NCBI Taxonomy" id="2839623"/>
    <lineage>
        <taxon>Bacteria</taxon>
        <taxon>Bacillati</taxon>
        <taxon>Actinomycetota</taxon>
        <taxon>Actinomycetes</taxon>
        <taxon>Micrococcales</taxon>
        <taxon>Micrococcaceae</taxon>
        <taxon>Arthrobacter</taxon>
    </lineage>
</organism>
<evidence type="ECO:0000259" key="1">
    <source>
        <dbReference type="Pfam" id="PF01936"/>
    </source>
</evidence>
<name>A0AAU8EQY7_9MICC</name>
<accession>A0AAU8EQY7</accession>
<dbReference type="Pfam" id="PF01936">
    <property type="entry name" value="NYN"/>
    <property type="match status" value="1"/>
</dbReference>
<reference evidence="2" key="1">
    <citation type="submission" date="2024-06" db="EMBL/GenBank/DDBJ databases">
        <title>Biodegradation of dimethachlon by Arthrobacter sp. K5: mechanistic insights and ecological implications.</title>
        <authorList>
            <person name="Hu S."/>
            <person name="Lu P."/>
        </authorList>
    </citation>
    <scope>NUCLEOTIDE SEQUENCE</scope>
    <source>
        <strain evidence="2">K5</strain>
    </source>
</reference>
<feature type="domain" description="NYN" evidence="1">
    <location>
        <begin position="3"/>
        <end position="146"/>
    </location>
</feature>
<dbReference type="InterPro" id="IPR021139">
    <property type="entry name" value="NYN"/>
</dbReference>
<evidence type="ECO:0000313" key="2">
    <source>
        <dbReference type="EMBL" id="XCH11026.1"/>
    </source>
</evidence>
<protein>
    <submittedName>
        <fullName evidence="2">NYN domain-containing protein</fullName>
    </submittedName>
</protein>
<gene>
    <name evidence="2" type="ORF">ABRP34_19825</name>
</gene>
<dbReference type="RefSeq" id="WP_353711483.1">
    <property type="nucleotide sequence ID" value="NZ_CP159279.1"/>
</dbReference>
<sequence length="197" mass="22695">MEKIAVFLDYSNVHLVGHDLFARDFEKWTTHISPRKVAEAVRSKRTKECELAGVFLYRGSPQRFLDPEATKVFRDEQQRWGADPLVHATYLPLHYANYRVQPKEAGVDVRLSLDLVRIAESHRFDTVILFSGDSDCFPAVQDVLKSTTHLELAAWSDGKRCPGNRMFQLARQFRLWTHHLSEDDFWDCQDNAVSSAA</sequence>
<dbReference type="AlphaFoldDB" id="A0AAU8EQY7"/>
<dbReference type="GO" id="GO:0004540">
    <property type="term" value="F:RNA nuclease activity"/>
    <property type="evidence" value="ECO:0007669"/>
    <property type="project" value="InterPro"/>
</dbReference>
<dbReference type="Gene3D" id="3.40.50.1010">
    <property type="entry name" value="5'-nuclease"/>
    <property type="match status" value="1"/>
</dbReference>